<dbReference type="AlphaFoldDB" id="A0A1G7IWL1"/>
<reference evidence="2 3" key="1">
    <citation type="submission" date="2016-10" db="EMBL/GenBank/DDBJ databases">
        <authorList>
            <person name="de Groot N.N."/>
        </authorList>
    </citation>
    <scope>NUCLEOTIDE SEQUENCE [LARGE SCALE GENOMIC DNA]</scope>
    <source>
        <strain evidence="2 3">DSM 23421</strain>
    </source>
</reference>
<accession>A0A1G7IWL1</accession>
<gene>
    <name evidence="2" type="ORF">SAMN05421636_1151</name>
</gene>
<dbReference type="OrthoDB" id="1523735at2"/>
<dbReference type="EMBL" id="FNAO01000015">
    <property type="protein sequence ID" value="SDF17122.1"/>
    <property type="molecule type" value="Genomic_DNA"/>
</dbReference>
<proteinExistence type="predicted"/>
<dbReference type="Gene3D" id="3.55.50.30">
    <property type="match status" value="1"/>
</dbReference>
<dbReference type="Proteomes" id="UP000199109">
    <property type="component" value="Unassembled WGS sequence"/>
</dbReference>
<dbReference type="GO" id="GO:0016989">
    <property type="term" value="F:sigma factor antagonist activity"/>
    <property type="evidence" value="ECO:0007669"/>
    <property type="project" value="TreeGrafter"/>
</dbReference>
<evidence type="ECO:0000313" key="2">
    <source>
        <dbReference type="EMBL" id="SDF17122.1"/>
    </source>
</evidence>
<dbReference type="PANTHER" id="PTHR30273:SF2">
    <property type="entry name" value="PROTEIN FECR"/>
    <property type="match status" value="1"/>
</dbReference>
<dbReference type="Gene3D" id="2.60.120.1440">
    <property type="match status" value="1"/>
</dbReference>
<sequence>TMDVRVLGTKFNIMAYPEDREINTVLVEGSVSLYSSGRDYDPKKANMLSPGYKSAWDRFYEKMDVEKVDTDIYTGWIDGKLVIKEMSFKNIVPKLERHYNVSIDNTYEALDNEVFTATFDIETIDEALRIFAEETPFQYEFKKDRITIYRPILNN</sequence>
<dbReference type="InterPro" id="IPR012373">
    <property type="entry name" value="Ferrdict_sens_TM"/>
</dbReference>
<dbReference type="InterPro" id="IPR032508">
    <property type="entry name" value="FecR_C"/>
</dbReference>
<keyword evidence="3" id="KW-1185">Reference proteome</keyword>
<protein>
    <recommendedName>
        <fullName evidence="1">Protein FecR C-terminal domain-containing protein</fullName>
    </recommendedName>
</protein>
<dbReference type="PANTHER" id="PTHR30273">
    <property type="entry name" value="PERIPLASMIC SIGNAL SENSOR AND SIGMA FACTOR ACTIVATOR FECR-RELATED"/>
    <property type="match status" value="1"/>
</dbReference>
<dbReference type="Pfam" id="PF16344">
    <property type="entry name" value="FecR_C"/>
    <property type="match status" value="1"/>
</dbReference>
<evidence type="ECO:0000313" key="3">
    <source>
        <dbReference type="Proteomes" id="UP000199109"/>
    </source>
</evidence>
<organism evidence="2 3">
    <name type="scientific">Pricia antarctica</name>
    <dbReference type="NCBI Taxonomy" id="641691"/>
    <lineage>
        <taxon>Bacteria</taxon>
        <taxon>Pseudomonadati</taxon>
        <taxon>Bacteroidota</taxon>
        <taxon>Flavobacteriia</taxon>
        <taxon>Flavobacteriales</taxon>
        <taxon>Flavobacteriaceae</taxon>
        <taxon>Pricia</taxon>
    </lineage>
</organism>
<dbReference type="RefSeq" id="WP_139205177.1">
    <property type="nucleotide sequence ID" value="NZ_FNAO01000015.1"/>
</dbReference>
<feature type="domain" description="Protein FecR C-terminal" evidence="1">
    <location>
        <begin position="80"/>
        <end position="148"/>
    </location>
</feature>
<feature type="non-terminal residue" evidence="2">
    <location>
        <position position="1"/>
    </location>
</feature>
<evidence type="ECO:0000259" key="1">
    <source>
        <dbReference type="Pfam" id="PF16344"/>
    </source>
</evidence>
<dbReference type="STRING" id="641691.SAMN05421636_1151"/>
<name>A0A1G7IWL1_9FLAO</name>